<dbReference type="CDD" id="cd01433">
    <property type="entry name" value="Ribosomal_L16_L10e"/>
    <property type="match status" value="1"/>
</dbReference>
<organism evidence="10 11">
    <name type="scientific">Prosthecobacter vanneervenii</name>
    <dbReference type="NCBI Taxonomy" id="48466"/>
    <lineage>
        <taxon>Bacteria</taxon>
        <taxon>Pseudomonadati</taxon>
        <taxon>Verrucomicrobiota</taxon>
        <taxon>Verrucomicrobiia</taxon>
        <taxon>Verrucomicrobiales</taxon>
        <taxon>Verrucomicrobiaceae</taxon>
        <taxon>Prosthecobacter</taxon>
    </lineage>
</organism>
<comment type="similarity">
    <text evidence="1 7 8">Belongs to the universal ribosomal protein uL16 family.</text>
</comment>
<dbReference type="PANTHER" id="PTHR12220">
    <property type="entry name" value="50S/60S RIBOSOMAL PROTEIN L16"/>
    <property type="match status" value="1"/>
</dbReference>
<evidence type="ECO:0000313" key="10">
    <source>
        <dbReference type="EMBL" id="MBB5031291.1"/>
    </source>
</evidence>
<dbReference type="InterPro" id="IPR020798">
    <property type="entry name" value="Ribosomal_uL16_CS"/>
</dbReference>
<keyword evidence="2 7" id="KW-0820">tRNA-binding</keyword>
<sequence length="140" mass="15761">MALLPSRVKYRKSQRGNRGGNATSGNKLDFGDFGLQTLERGWVKNIHIEACRVAITRFLKRKGKVFCRIFPHKPVTQRPPEVRMGKGKGSPEFWVAVVLPGHMLFEISGVNEATAREACRLAATKLGIRCRFVSRESLHK</sequence>
<dbReference type="InterPro" id="IPR047873">
    <property type="entry name" value="Ribosomal_uL16"/>
</dbReference>
<evidence type="ECO:0000256" key="8">
    <source>
        <dbReference type="RuleBase" id="RU004413"/>
    </source>
</evidence>
<dbReference type="PROSITE" id="PS00701">
    <property type="entry name" value="RIBOSOMAL_L16_2"/>
    <property type="match status" value="1"/>
</dbReference>
<dbReference type="Proteomes" id="UP000590740">
    <property type="component" value="Unassembled WGS sequence"/>
</dbReference>
<comment type="caution">
    <text evidence="10">The sequence shown here is derived from an EMBL/GenBank/DDBJ whole genome shotgun (WGS) entry which is preliminary data.</text>
</comment>
<proteinExistence type="inferred from homology"/>
<dbReference type="InterPro" id="IPR000114">
    <property type="entry name" value="Ribosomal_uL16_bact-type"/>
</dbReference>
<dbReference type="GO" id="GO:0019843">
    <property type="term" value="F:rRNA binding"/>
    <property type="evidence" value="ECO:0007669"/>
    <property type="project" value="UniProtKB-UniRule"/>
</dbReference>
<evidence type="ECO:0000256" key="4">
    <source>
        <dbReference type="ARBA" id="ARBA00022980"/>
    </source>
</evidence>
<protein>
    <recommendedName>
        <fullName evidence="6 7">Large ribosomal subunit protein uL16</fullName>
    </recommendedName>
</protein>
<dbReference type="InterPro" id="IPR016180">
    <property type="entry name" value="Ribosomal_uL16_dom"/>
</dbReference>
<accession>A0A7W7Y7X8</accession>
<dbReference type="FunFam" id="3.90.1170.10:FF:000001">
    <property type="entry name" value="50S ribosomal protein L16"/>
    <property type="match status" value="1"/>
</dbReference>
<comment type="subunit">
    <text evidence="7 9">Part of the 50S ribosomal subunit.</text>
</comment>
<dbReference type="Gene3D" id="3.90.1170.10">
    <property type="entry name" value="Ribosomal protein L10e/L16"/>
    <property type="match status" value="1"/>
</dbReference>
<evidence type="ECO:0000256" key="5">
    <source>
        <dbReference type="ARBA" id="ARBA00023274"/>
    </source>
</evidence>
<keyword evidence="3 7" id="KW-0699">rRNA-binding</keyword>
<comment type="function">
    <text evidence="7 9">Binds 23S rRNA and is also seen to make contacts with the A and possibly P site tRNAs.</text>
</comment>
<name>A0A7W7Y7X8_9BACT</name>
<dbReference type="GO" id="GO:0000049">
    <property type="term" value="F:tRNA binding"/>
    <property type="evidence" value="ECO:0007669"/>
    <property type="project" value="UniProtKB-KW"/>
</dbReference>
<dbReference type="Pfam" id="PF00252">
    <property type="entry name" value="Ribosomal_L16"/>
    <property type="match status" value="1"/>
</dbReference>
<dbReference type="GO" id="GO:0022625">
    <property type="term" value="C:cytosolic large ribosomal subunit"/>
    <property type="evidence" value="ECO:0007669"/>
    <property type="project" value="TreeGrafter"/>
</dbReference>
<dbReference type="PANTHER" id="PTHR12220:SF13">
    <property type="entry name" value="LARGE RIBOSOMAL SUBUNIT PROTEIN UL16M"/>
    <property type="match status" value="1"/>
</dbReference>
<keyword evidence="7 9" id="KW-0694">RNA-binding</keyword>
<keyword evidence="4 7" id="KW-0689">Ribosomal protein</keyword>
<dbReference type="AlphaFoldDB" id="A0A7W7Y7X8"/>
<dbReference type="InterPro" id="IPR036920">
    <property type="entry name" value="Ribosomal_uL16_sf"/>
</dbReference>
<reference evidence="10 11" key="1">
    <citation type="submission" date="2020-08" db="EMBL/GenBank/DDBJ databases">
        <title>Genomic Encyclopedia of Type Strains, Phase IV (KMG-IV): sequencing the most valuable type-strain genomes for metagenomic binning, comparative biology and taxonomic classification.</title>
        <authorList>
            <person name="Goeker M."/>
        </authorList>
    </citation>
    <scope>NUCLEOTIDE SEQUENCE [LARGE SCALE GENOMIC DNA]</scope>
    <source>
        <strain evidence="10 11">DSM 12252</strain>
    </source>
</reference>
<dbReference type="GO" id="GO:0006412">
    <property type="term" value="P:translation"/>
    <property type="evidence" value="ECO:0007669"/>
    <property type="project" value="UniProtKB-UniRule"/>
</dbReference>
<evidence type="ECO:0000256" key="7">
    <source>
        <dbReference type="HAMAP-Rule" id="MF_01342"/>
    </source>
</evidence>
<keyword evidence="5 7" id="KW-0687">Ribonucleoprotein</keyword>
<dbReference type="HAMAP" id="MF_01342">
    <property type="entry name" value="Ribosomal_uL16"/>
    <property type="match status" value="1"/>
</dbReference>
<evidence type="ECO:0000256" key="2">
    <source>
        <dbReference type="ARBA" id="ARBA00022555"/>
    </source>
</evidence>
<evidence type="ECO:0000256" key="1">
    <source>
        <dbReference type="ARBA" id="ARBA00008931"/>
    </source>
</evidence>
<evidence type="ECO:0000313" key="11">
    <source>
        <dbReference type="Proteomes" id="UP000590740"/>
    </source>
</evidence>
<evidence type="ECO:0000256" key="9">
    <source>
        <dbReference type="RuleBase" id="RU004414"/>
    </source>
</evidence>
<evidence type="ECO:0000256" key="3">
    <source>
        <dbReference type="ARBA" id="ARBA00022730"/>
    </source>
</evidence>
<dbReference type="SUPFAM" id="SSF54686">
    <property type="entry name" value="Ribosomal protein L16p/L10e"/>
    <property type="match status" value="1"/>
</dbReference>
<dbReference type="NCBIfam" id="TIGR01164">
    <property type="entry name" value="rplP_bact"/>
    <property type="match status" value="1"/>
</dbReference>
<dbReference type="PRINTS" id="PR00060">
    <property type="entry name" value="RIBOSOMALL16"/>
</dbReference>
<dbReference type="EMBL" id="JACHIG010000001">
    <property type="protein sequence ID" value="MBB5031291.1"/>
    <property type="molecule type" value="Genomic_DNA"/>
</dbReference>
<dbReference type="GO" id="GO:0003735">
    <property type="term" value="F:structural constituent of ribosome"/>
    <property type="evidence" value="ECO:0007669"/>
    <property type="project" value="InterPro"/>
</dbReference>
<dbReference type="RefSeq" id="WP_184338222.1">
    <property type="nucleotide sequence ID" value="NZ_JACHIG010000001.1"/>
</dbReference>
<evidence type="ECO:0000256" key="6">
    <source>
        <dbReference type="ARBA" id="ARBA00035198"/>
    </source>
</evidence>
<gene>
    <name evidence="7" type="primary">rplP</name>
    <name evidence="10" type="ORF">HNQ65_000845</name>
</gene>
<keyword evidence="11" id="KW-1185">Reference proteome</keyword>